<dbReference type="InterPro" id="IPR002372">
    <property type="entry name" value="PQQ_rpt_dom"/>
</dbReference>
<keyword evidence="4" id="KW-1185">Reference proteome</keyword>
<comment type="caution">
    <text evidence="3">The sequence shown here is derived from an EMBL/GenBank/DDBJ whole genome shotgun (WGS) entry which is preliminary data.</text>
</comment>
<name>A0A246RRR5_9ACTN</name>
<dbReference type="Gene3D" id="2.130.10.10">
    <property type="entry name" value="YVTN repeat-like/Quinoprotein amine dehydrogenase"/>
    <property type="match status" value="1"/>
</dbReference>
<feature type="domain" description="Pyrrolo-quinoline quinone repeat" evidence="2">
    <location>
        <begin position="302"/>
        <end position="413"/>
    </location>
</feature>
<sequence>MSRAAGTGTSSVRWQGMRAGPRVTTRPSTEGEPVPSHRPARWRTAAVALTLVVGLPACAATHPQRPPTPVEQTPERLREGSRSPTPQGPQPAWSMSLRRIDQEVGETGQLIVVPDGRELRAVDRRTGQERWRHPFDGSFRYVIAGGSIVVSDNDDGGVEVLDAVTGTTRWQAARSQDVVVHGQAVYARDCVGVGVAATCVIIGRELDSGRQLWKLPSDRFARVSDVTLGARPPYAPAAGRYVVVRLSTSARAATYTPVVPTTGRTGAGRLPNRAWFGFAADDLLVSTDHDPPKGDQRCTVSIASVDADTGAKGWSGAVYSGRRENGECAKRLANDLSGMELIGVGTRLVAVTADERPQLVDLRTGRTVWRGVAAGVPIDGDDRSVLVRDTADTGALALLDLATGVARWTAPDPVLPGTSASWRSAVTAGLVAVSGAEDERPMVLVYEVDTGRQLGRFPGWLAGAGTDWVAVSHAGTGGLAVDLHTF</sequence>
<accession>A0A246RRR5</accession>
<dbReference type="Pfam" id="PF13360">
    <property type="entry name" value="PQQ_2"/>
    <property type="match status" value="2"/>
</dbReference>
<dbReference type="Proteomes" id="UP000197174">
    <property type="component" value="Unassembled WGS sequence"/>
</dbReference>
<evidence type="ECO:0000256" key="1">
    <source>
        <dbReference type="SAM" id="MobiDB-lite"/>
    </source>
</evidence>
<evidence type="ECO:0000259" key="2">
    <source>
        <dbReference type="Pfam" id="PF13360"/>
    </source>
</evidence>
<dbReference type="PANTHER" id="PTHR34512">
    <property type="entry name" value="CELL SURFACE PROTEIN"/>
    <property type="match status" value="1"/>
</dbReference>
<feature type="region of interest" description="Disordered" evidence="1">
    <location>
        <begin position="1"/>
        <end position="40"/>
    </location>
</feature>
<proteinExistence type="predicted"/>
<dbReference type="EMBL" id="MZMV01000006">
    <property type="protein sequence ID" value="OWV11107.1"/>
    <property type="molecule type" value="Genomic_DNA"/>
</dbReference>
<dbReference type="PANTHER" id="PTHR34512:SF30">
    <property type="entry name" value="OUTER MEMBRANE PROTEIN ASSEMBLY FACTOR BAMB"/>
    <property type="match status" value="1"/>
</dbReference>
<protein>
    <recommendedName>
        <fullName evidence="2">Pyrrolo-quinoline quinone repeat domain-containing protein</fullName>
    </recommendedName>
</protein>
<feature type="domain" description="Pyrrolo-quinoline quinone repeat" evidence="2">
    <location>
        <begin position="92"/>
        <end position="251"/>
    </location>
</feature>
<feature type="region of interest" description="Disordered" evidence="1">
    <location>
        <begin position="59"/>
        <end position="93"/>
    </location>
</feature>
<dbReference type="InterPro" id="IPR015943">
    <property type="entry name" value="WD40/YVTN_repeat-like_dom_sf"/>
</dbReference>
<evidence type="ECO:0000313" key="3">
    <source>
        <dbReference type="EMBL" id="OWV11107.1"/>
    </source>
</evidence>
<dbReference type="InterPro" id="IPR011047">
    <property type="entry name" value="Quinoprotein_ADH-like_sf"/>
</dbReference>
<reference evidence="3 4" key="1">
    <citation type="submission" date="2017-03" db="EMBL/GenBank/DDBJ databases">
        <title>Whole genome sequence of Micromonospora wenchangensis, isolated from mangrove soil.</title>
        <authorList>
            <person name="Yang H."/>
        </authorList>
    </citation>
    <scope>NUCLEOTIDE SEQUENCE [LARGE SCALE GENOMIC DNA]</scope>
    <source>
        <strain evidence="3 4">CCTCC AA 2012002</strain>
    </source>
</reference>
<dbReference type="SUPFAM" id="SSF50998">
    <property type="entry name" value="Quinoprotein alcohol dehydrogenase-like"/>
    <property type="match status" value="1"/>
</dbReference>
<evidence type="ECO:0000313" key="4">
    <source>
        <dbReference type="Proteomes" id="UP000197174"/>
    </source>
</evidence>
<gene>
    <name evidence="3" type="ORF">B5D80_05145</name>
</gene>
<organism evidence="3 4">
    <name type="scientific">Micromonospora wenchangensis</name>
    <dbReference type="NCBI Taxonomy" id="1185415"/>
    <lineage>
        <taxon>Bacteria</taxon>
        <taxon>Bacillati</taxon>
        <taxon>Actinomycetota</taxon>
        <taxon>Actinomycetes</taxon>
        <taxon>Micromonosporales</taxon>
        <taxon>Micromonosporaceae</taxon>
        <taxon>Micromonospora</taxon>
    </lineage>
</organism>
<dbReference type="AlphaFoldDB" id="A0A246RRR5"/>